<gene>
    <name evidence="1" type="ORF">CEXT_266351</name>
</gene>
<reference evidence="1 2" key="1">
    <citation type="submission" date="2021-06" db="EMBL/GenBank/DDBJ databases">
        <title>Caerostris extrusa draft genome.</title>
        <authorList>
            <person name="Kono N."/>
            <person name="Arakawa K."/>
        </authorList>
    </citation>
    <scope>NUCLEOTIDE SEQUENCE [LARGE SCALE GENOMIC DNA]</scope>
</reference>
<keyword evidence="2" id="KW-1185">Reference proteome</keyword>
<evidence type="ECO:0000313" key="2">
    <source>
        <dbReference type="Proteomes" id="UP001054945"/>
    </source>
</evidence>
<name>A0AAV4QJ05_CAEEX</name>
<accession>A0AAV4QJ05</accession>
<evidence type="ECO:0000313" key="1">
    <source>
        <dbReference type="EMBL" id="GIY09304.1"/>
    </source>
</evidence>
<dbReference type="EMBL" id="BPLR01006358">
    <property type="protein sequence ID" value="GIY09304.1"/>
    <property type="molecule type" value="Genomic_DNA"/>
</dbReference>
<comment type="caution">
    <text evidence="1">The sequence shown here is derived from an EMBL/GenBank/DDBJ whole genome shotgun (WGS) entry which is preliminary data.</text>
</comment>
<dbReference type="AlphaFoldDB" id="A0AAV4QJ05"/>
<proteinExistence type="predicted"/>
<protein>
    <submittedName>
        <fullName evidence="1">Uncharacterized protein</fullName>
    </submittedName>
</protein>
<organism evidence="1 2">
    <name type="scientific">Caerostris extrusa</name>
    <name type="common">Bark spider</name>
    <name type="synonym">Caerostris bankana</name>
    <dbReference type="NCBI Taxonomy" id="172846"/>
    <lineage>
        <taxon>Eukaryota</taxon>
        <taxon>Metazoa</taxon>
        <taxon>Ecdysozoa</taxon>
        <taxon>Arthropoda</taxon>
        <taxon>Chelicerata</taxon>
        <taxon>Arachnida</taxon>
        <taxon>Araneae</taxon>
        <taxon>Araneomorphae</taxon>
        <taxon>Entelegynae</taxon>
        <taxon>Araneoidea</taxon>
        <taxon>Araneidae</taxon>
        <taxon>Caerostris</taxon>
    </lineage>
</organism>
<sequence>MSPLKSWNLNELYRFSTPLPPFRLRKEWRRRQPHFFPNASLQQGRNPIRLPPDLPIQPERSLQLDNKLPPSSRLAREKNINFCHNNL</sequence>
<dbReference type="Proteomes" id="UP001054945">
    <property type="component" value="Unassembled WGS sequence"/>
</dbReference>